<evidence type="ECO:0000313" key="3">
    <source>
        <dbReference type="EMBL" id="MBW2961221.1"/>
    </source>
</evidence>
<evidence type="ECO:0000313" key="4">
    <source>
        <dbReference type="Proteomes" id="UP000719267"/>
    </source>
</evidence>
<feature type="signal peptide" evidence="1">
    <location>
        <begin position="1"/>
        <end position="20"/>
    </location>
</feature>
<keyword evidence="1" id="KW-0732">Signal</keyword>
<accession>A0ABS6W061</accession>
<dbReference type="RefSeq" id="WP_219039503.1">
    <property type="nucleotide sequence ID" value="NZ_JAHWDF010000004.1"/>
</dbReference>
<comment type="caution">
    <text evidence="3">The sequence shown here is derived from an EMBL/GenBank/DDBJ whole genome shotgun (WGS) entry which is preliminary data.</text>
</comment>
<evidence type="ECO:0000259" key="2">
    <source>
        <dbReference type="Pfam" id="PF13568"/>
    </source>
</evidence>
<feature type="domain" description="Outer membrane protein beta-barrel" evidence="2">
    <location>
        <begin position="21"/>
        <end position="172"/>
    </location>
</feature>
<keyword evidence="4" id="KW-1185">Reference proteome</keyword>
<reference evidence="3 4" key="1">
    <citation type="submission" date="2021-07" db="EMBL/GenBank/DDBJ databases">
        <title>Mesonia aestuariivivens sp. nov., isolated from a tidal flat.</title>
        <authorList>
            <person name="Kim Y.-O."/>
            <person name="Yoon J.-H."/>
        </authorList>
    </citation>
    <scope>NUCLEOTIDE SEQUENCE [LARGE SCALE GENOMIC DNA]</scope>
    <source>
        <strain evidence="3 4">JHPTF-M18</strain>
    </source>
</reference>
<sequence>MKKLLLVFGLAICGTFFSYGQNFEIGGQVGYGISNVYTDDDSADSKGVFHIGAVAQYNFNEDWSLVGELLYDQKGYSYTDGTDGEESINYLSVPVMAKYNFGSSTKFYLQAGLYGAFLLSAEGEFEGRDVDTKDAYESTDFGVAFGLGVEFPIQENLKLFVDLVANSGFSNIAAESDFDITNGATKAGVGLRYSLN</sequence>
<dbReference type="InterPro" id="IPR025665">
    <property type="entry name" value="Beta-barrel_OMP_2"/>
</dbReference>
<gene>
    <name evidence="3" type="ORF">KW502_05350</name>
</gene>
<dbReference type="Proteomes" id="UP000719267">
    <property type="component" value="Unassembled WGS sequence"/>
</dbReference>
<dbReference type="EMBL" id="JAHWDF010000004">
    <property type="protein sequence ID" value="MBW2961221.1"/>
    <property type="molecule type" value="Genomic_DNA"/>
</dbReference>
<name>A0ABS6W061_9FLAO</name>
<organism evidence="3 4">
    <name type="scientific">Mesonia aestuariivivens</name>
    <dbReference type="NCBI Taxonomy" id="2796128"/>
    <lineage>
        <taxon>Bacteria</taxon>
        <taxon>Pseudomonadati</taxon>
        <taxon>Bacteroidota</taxon>
        <taxon>Flavobacteriia</taxon>
        <taxon>Flavobacteriales</taxon>
        <taxon>Flavobacteriaceae</taxon>
        <taxon>Mesonia</taxon>
    </lineage>
</organism>
<feature type="chain" id="PRO_5046308143" evidence="1">
    <location>
        <begin position="21"/>
        <end position="196"/>
    </location>
</feature>
<protein>
    <submittedName>
        <fullName evidence="3">PorT family protein</fullName>
    </submittedName>
</protein>
<proteinExistence type="predicted"/>
<evidence type="ECO:0000256" key="1">
    <source>
        <dbReference type="SAM" id="SignalP"/>
    </source>
</evidence>
<dbReference type="Pfam" id="PF13568">
    <property type="entry name" value="OMP_b-brl_2"/>
    <property type="match status" value="1"/>
</dbReference>